<dbReference type="CDD" id="cd06127">
    <property type="entry name" value="DEDDh"/>
    <property type="match status" value="1"/>
</dbReference>
<dbReference type="Gene3D" id="3.30.420.10">
    <property type="entry name" value="Ribonuclease H-like superfamily/Ribonuclease H"/>
    <property type="match status" value="1"/>
</dbReference>
<gene>
    <name evidence="5" type="ORF">A2311_02600</name>
</gene>
<dbReference type="SMART" id="SM00479">
    <property type="entry name" value="EXOIII"/>
    <property type="match status" value="1"/>
</dbReference>
<dbReference type="GO" id="GO:0003677">
    <property type="term" value="F:DNA binding"/>
    <property type="evidence" value="ECO:0007669"/>
    <property type="project" value="InterPro"/>
</dbReference>
<dbReference type="SUPFAM" id="SSF53098">
    <property type="entry name" value="Ribonuclease H-like"/>
    <property type="match status" value="1"/>
</dbReference>
<dbReference type="GO" id="GO:0006260">
    <property type="term" value="P:DNA replication"/>
    <property type="evidence" value="ECO:0007669"/>
    <property type="project" value="InterPro"/>
</dbReference>
<dbReference type="GO" id="GO:0003887">
    <property type="term" value="F:DNA-directed DNA polymerase activity"/>
    <property type="evidence" value="ECO:0007669"/>
    <property type="project" value="InterPro"/>
</dbReference>
<evidence type="ECO:0000256" key="1">
    <source>
        <dbReference type="ARBA" id="ARBA00022722"/>
    </source>
</evidence>
<dbReference type="Pfam" id="PF00929">
    <property type="entry name" value="RNase_T"/>
    <property type="match status" value="1"/>
</dbReference>
<name>A0A1F4TRD1_UNCSA</name>
<dbReference type="FunFam" id="3.30.420.10:FF:000045">
    <property type="entry name" value="3'-5' exonuclease DinG"/>
    <property type="match status" value="1"/>
</dbReference>
<dbReference type="PANTHER" id="PTHR30231:SF4">
    <property type="entry name" value="PROTEIN NEN2"/>
    <property type="match status" value="1"/>
</dbReference>
<dbReference type="EMBL" id="MEUF01000034">
    <property type="protein sequence ID" value="OGC35159.1"/>
    <property type="molecule type" value="Genomic_DNA"/>
</dbReference>
<proteinExistence type="predicted"/>
<dbReference type="InterPro" id="IPR013520">
    <property type="entry name" value="Ribonucl_H"/>
</dbReference>
<evidence type="ECO:0000313" key="5">
    <source>
        <dbReference type="EMBL" id="OGC35159.1"/>
    </source>
</evidence>
<keyword evidence="3" id="KW-0269">Exonuclease</keyword>
<reference evidence="5 6" key="1">
    <citation type="journal article" date="2016" name="Nat. Commun.">
        <title>Thousands of microbial genomes shed light on interconnected biogeochemical processes in an aquifer system.</title>
        <authorList>
            <person name="Anantharaman K."/>
            <person name="Brown C.T."/>
            <person name="Hug L.A."/>
            <person name="Sharon I."/>
            <person name="Castelle C.J."/>
            <person name="Probst A.J."/>
            <person name="Thomas B.C."/>
            <person name="Singh A."/>
            <person name="Wilkins M.J."/>
            <person name="Karaoz U."/>
            <person name="Brodie E.L."/>
            <person name="Williams K.H."/>
            <person name="Hubbard S.S."/>
            <person name="Banfield J.F."/>
        </authorList>
    </citation>
    <scope>NUCLEOTIDE SEQUENCE [LARGE SCALE GENOMIC DNA]</scope>
</reference>
<sequence length="184" mass="21083">MEVVIVDTETTGLDPQKGEIIEIAAFRIKKGEIDDVFTSLINIHQALPPEIIRLTGITDDMLLDGGEKRQVLEQFNEFIKDTPLMAHNVEFDIPFLNFHLNQQHRIFLNNQLICTLRLSRKLLPNLASHRLAKVAEYFQIPTPVTHRATGDVEITYQIWQRMAEMLEKDGISTLEALVKYCPAM</sequence>
<dbReference type="InterPro" id="IPR036397">
    <property type="entry name" value="RNaseH_sf"/>
</dbReference>
<dbReference type="GO" id="GO:0005829">
    <property type="term" value="C:cytosol"/>
    <property type="evidence" value="ECO:0007669"/>
    <property type="project" value="TreeGrafter"/>
</dbReference>
<organism evidence="5 6">
    <name type="scientific">candidate division WOR-1 bacterium RIFOXYB2_FULL_48_7</name>
    <dbReference type="NCBI Taxonomy" id="1802583"/>
    <lineage>
        <taxon>Bacteria</taxon>
        <taxon>Bacillati</taxon>
        <taxon>Saganbacteria</taxon>
    </lineage>
</organism>
<evidence type="ECO:0000256" key="2">
    <source>
        <dbReference type="ARBA" id="ARBA00022801"/>
    </source>
</evidence>
<evidence type="ECO:0000256" key="3">
    <source>
        <dbReference type="ARBA" id="ARBA00022839"/>
    </source>
</evidence>
<dbReference type="Proteomes" id="UP000178951">
    <property type="component" value="Unassembled WGS sequence"/>
</dbReference>
<dbReference type="STRING" id="1802583.A2311_02600"/>
<dbReference type="NCBIfam" id="TIGR00573">
    <property type="entry name" value="dnaq"/>
    <property type="match status" value="1"/>
</dbReference>
<accession>A0A1F4TRD1</accession>
<dbReference type="PANTHER" id="PTHR30231">
    <property type="entry name" value="DNA POLYMERASE III SUBUNIT EPSILON"/>
    <property type="match status" value="1"/>
</dbReference>
<feature type="domain" description="Exonuclease" evidence="4">
    <location>
        <begin position="2"/>
        <end position="168"/>
    </location>
</feature>
<dbReference type="InterPro" id="IPR006054">
    <property type="entry name" value="DnaQ"/>
</dbReference>
<dbReference type="GO" id="GO:0008408">
    <property type="term" value="F:3'-5' exonuclease activity"/>
    <property type="evidence" value="ECO:0007669"/>
    <property type="project" value="TreeGrafter"/>
</dbReference>
<keyword evidence="2" id="KW-0378">Hydrolase</keyword>
<dbReference type="InterPro" id="IPR012337">
    <property type="entry name" value="RNaseH-like_sf"/>
</dbReference>
<keyword evidence="1" id="KW-0540">Nuclease</keyword>
<evidence type="ECO:0000259" key="4">
    <source>
        <dbReference type="SMART" id="SM00479"/>
    </source>
</evidence>
<dbReference type="AlphaFoldDB" id="A0A1F4TRD1"/>
<evidence type="ECO:0000313" key="6">
    <source>
        <dbReference type="Proteomes" id="UP000178951"/>
    </source>
</evidence>
<comment type="caution">
    <text evidence="5">The sequence shown here is derived from an EMBL/GenBank/DDBJ whole genome shotgun (WGS) entry which is preliminary data.</text>
</comment>
<protein>
    <recommendedName>
        <fullName evidence="4">Exonuclease domain-containing protein</fullName>
    </recommendedName>
</protein>